<feature type="transmembrane region" description="Helical" evidence="5">
    <location>
        <begin position="203"/>
        <end position="223"/>
    </location>
</feature>
<dbReference type="SMART" id="SM00234">
    <property type="entry name" value="START"/>
    <property type="match status" value="1"/>
</dbReference>
<keyword evidence="3 5" id="KW-0472">Membrane</keyword>
<dbReference type="GO" id="GO:0099044">
    <property type="term" value="P:vesicle tethering to endoplasmic reticulum"/>
    <property type="evidence" value="ECO:0007669"/>
    <property type="project" value="TreeGrafter"/>
</dbReference>
<dbReference type="Pfam" id="PF10457">
    <property type="entry name" value="MENTAL"/>
    <property type="match status" value="2"/>
</dbReference>
<dbReference type="Proteomes" id="UP000242457">
    <property type="component" value="Unassembled WGS sequence"/>
</dbReference>
<dbReference type="SUPFAM" id="SSF55961">
    <property type="entry name" value="Bet v1-like"/>
    <property type="match status" value="1"/>
</dbReference>
<sequence length="524" mass="60350">MAEDERQILAAAETLLNESINSQRSIYTQQNVTRTPDIILSEDLIAGTMQNGRMSNVRRFFCLFVTFDLLLTFLMWLICTMIAGESLESAFMNQIVHYHIKTSLFDIVVSSVYIVILYIYLKKKNNVQNDIQFVGDRDFKDFIFSDGSDLQVYSVVALLCAASFGSLDYCSCKCHNLLTTATTCAFLITKVFLFDWTICNQPVFQVLLILTSFVLPWVEAWFFDIRVLPQETQARNWFRNFIDNEREPLLRGVISESRQYTNNEHAGTFFTPMDSPDHSDHEDENTRPSSSRGFLKTNEAFPSKPLPKLTSEMIEDYKRRANALVQNCHDLLQSKDWQIQNIMTNGDIIFYINRPKPEGRILKIVGMIEAPASIIVNRLFDEVELLPTWNRLVTESKKLQYIDENTDIVYQATSAQGGGIIGARDFVILRHRIHYGNYYINSGTSVPLTSLPNRNNVVRAENNLSCWAAERLPNEENKCKFTWIINTNLKGWLPQKVVDKSMSTALIDFMSYIRKYMDDTQRST</sequence>
<keyword evidence="8" id="KW-1185">Reference proteome</keyword>
<dbReference type="AlphaFoldDB" id="A0A2A3E5G1"/>
<protein>
    <submittedName>
        <fullName evidence="7">StAR-related lipid transfer protein</fullName>
    </submittedName>
</protein>
<dbReference type="PROSITE" id="PS50848">
    <property type="entry name" value="START"/>
    <property type="match status" value="1"/>
</dbReference>
<evidence type="ECO:0000313" key="8">
    <source>
        <dbReference type="Proteomes" id="UP000242457"/>
    </source>
</evidence>
<dbReference type="InterPro" id="IPR023393">
    <property type="entry name" value="START-like_dom_sf"/>
</dbReference>
<dbReference type="GO" id="GO:0005789">
    <property type="term" value="C:endoplasmic reticulum membrane"/>
    <property type="evidence" value="ECO:0007669"/>
    <property type="project" value="TreeGrafter"/>
</dbReference>
<evidence type="ECO:0000256" key="1">
    <source>
        <dbReference type="ARBA" id="ARBA00004141"/>
    </source>
</evidence>
<keyword evidence="2 5" id="KW-0812">Transmembrane</keyword>
<feature type="transmembrane region" description="Helical" evidence="5">
    <location>
        <begin position="103"/>
        <end position="121"/>
    </location>
</feature>
<dbReference type="Gene3D" id="3.30.530.20">
    <property type="match status" value="1"/>
</dbReference>
<dbReference type="InterPro" id="IPR051869">
    <property type="entry name" value="STARD3"/>
</dbReference>
<evidence type="ECO:0000256" key="2">
    <source>
        <dbReference type="ARBA" id="ARBA00022692"/>
    </source>
</evidence>
<dbReference type="PANTHER" id="PTHR46121">
    <property type="entry name" value="STEROIDOGENIC ACUTE REGULATORY PROTEIN-LIKE"/>
    <property type="match status" value="1"/>
</dbReference>
<dbReference type="Pfam" id="PF01852">
    <property type="entry name" value="START"/>
    <property type="match status" value="1"/>
</dbReference>
<feature type="region of interest" description="Disordered" evidence="4">
    <location>
        <begin position="265"/>
        <end position="295"/>
    </location>
</feature>
<name>A0A2A3E5G1_APICC</name>
<evidence type="ECO:0000256" key="4">
    <source>
        <dbReference type="SAM" id="MobiDB-lite"/>
    </source>
</evidence>
<feature type="transmembrane region" description="Helical" evidence="5">
    <location>
        <begin position="60"/>
        <end position="83"/>
    </location>
</feature>
<comment type="subcellular location">
    <subcellularLocation>
        <location evidence="1">Membrane</location>
        <topology evidence="1">Multi-pass membrane protein</topology>
    </subcellularLocation>
</comment>
<gene>
    <name evidence="7" type="ORF">APICC_01045</name>
</gene>
<evidence type="ECO:0000256" key="3">
    <source>
        <dbReference type="ARBA" id="ARBA00023136"/>
    </source>
</evidence>
<feature type="domain" description="START" evidence="6">
    <location>
        <begin position="333"/>
        <end position="522"/>
    </location>
</feature>
<dbReference type="InterPro" id="IPR000799">
    <property type="entry name" value="StAR-like"/>
</dbReference>
<dbReference type="InterPro" id="IPR019498">
    <property type="entry name" value="MENTAL"/>
</dbReference>
<keyword evidence="5" id="KW-1133">Transmembrane helix</keyword>
<proteinExistence type="predicted"/>
<reference evidence="7 8" key="1">
    <citation type="submission" date="2014-07" db="EMBL/GenBank/DDBJ databases">
        <title>Genomic and transcriptomic analysis on Apis cerana provide comprehensive insights into honey bee biology.</title>
        <authorList>
            <person name="Diao Q."/>
            <person name="Sun L."/>
            <person name="Zheng H."/>
            <person name="Zheng H."/>
            <person name="Xu S."/>
            <person name="Wang S."/>
            <person name="Zeng Z."/>
            <person name="Hu F."/>
            <person name="Su S."/>
            <person name="Wu J."/>
        </authorList>
    </citation>
    <scope>NUCLEOTIDE SEQUENCE [LARGE SCALE GENOMIC DNA]</scope>
    <source>
        <tissue evidence="7">Pupae without intestine</tissue>
    </source>
</reference>
<feature type="compositionally biased region" description="Basic and acidic residues" evidence="4">
    <location>
        <begin position="275"/>
        <end position="286"/>
    </location>
</feature>
<accession>A0A2A3E5G1</accession>
<dbReference type="PANTHER" id="PTHR46121:SF4">
    <property type="entry name" value="STEROIDOGENIC ACUTE REGULATORY PROTEIN-LIKE"/>
    <property type="match status" value="1"/>
</dbReference>
<dbReference type="GO" id="GO:0140284">
    <property type="term" value="C:endoplasmic reticulum-endosome membrane contact site"/>
    <property type="evidence" value="ECO:0007669"/>
    <property type="project" value="TreeGrafter"/>
</dbReference>
<dbReference type="EMBL" id="KZ288363">
    <property type="protein sequence ID" value="PBC26928.1"/>
    <property type="molecule type" value="Genomic_DNA"/>
</dbReference>
<dbReference type="OrthoDB" id="74575at2759"/>
<dbReference type="PRINTS" id="PR00978">
    <property type="entry name" value="STARPROTEIN"/>
</dbReference>
<dbReference type="InterPro" id="IPR002913">
    <property type="entry name" value="START_lipid-bd_dom"/>
</dbReference>
<organism evidence="7 8">
    <name type="scientific">Apis cerana cerana</name>
    <name type="common">Oriental honeybee</name>
    <dbReference type="NCBI Taxonomy" id="94128"/>
    <lineage>
        <taxon>Eukaryota</taxon>
        <taxon>Metazoa</taxon>
        <taxon>Ecdysozoa</taxon>
        <taxon>Arthropoda</taxon>
        <taxon>Hexapoda</taxon>
        <taxon>Insecta</taxon>
        <taxon>Pterygota</taxon>
        <taxon>Neoptera</taxon>
        <taxon>Endopterygota</taxon>
        <taxon>Hymenoptera</taxon>
        <taxon>Apocrita</taxon>
        <taxon>Aculeata</taxon>
        <taxon>Apoidea</taxon>
        <taxon>Anthophila</taxon>
        <taxon>Apidae</taxon>
        <taxon>Apis</taxon>
    </lineage>
</organism>
<evidence type="ECO:0000313" key="7">
    <source>
        <dbReference type="EMBL" id="PBC26928.1"/>
    </source>
</evidence>
<evidence type="ECO:0000256" key="5">
    <source>
        <dbReference type="SAM" id="Phobius"/>
    </source>
</evidence>
<dbReference type="GO" id="GO:0008289">
    <property type="term" value="F:lipid binding"/>
    <property type="evidence" value="ECO:0007669"/>
    <property type="project" value="InterPro"/>
</dbReference>
<evidence type="ECO:0000259" key="6">
    <source>
        <dbReference type="PROSITE" id="PS50848"/>
    </source>
</evidence>
<dbReference type="GO" id="GO:0031902">
    <property type="term" value="C:late endosome membrane"/>
    <property type="evidence" value="ECO:0007669"/>
    <property type="project" value="TreeGrafter"/>
</dbReference>
<dbReference type="STRING" id="94128.A0A2A3E5G1"/>
<dbReference type="GO" id="GO:0005765">
    <property type="term" value="C:lysosomal membrane"/>
    <property type="evidence" value="ECO:0007669"/>
    <property type="project" value="TreeGrafter"/>
</dbReference>